<dbReference type="SMART" id="SM00320">
    <property type="entry name" value="WD40"/>
    <property type="match status" value="6"/>
</dbReference>
<dbReference type="InterPro" id="IPR033010">
    <property type="entry name" value="Cdc20/Fizzy"/>
</dbReference>
<evidence type="ECO:0000313" key="13">
    <source>
        <dbReference type="Ensembl" id="ENSMAMP00000050919.1"/>
    </source>
</evidence>
<name>A0A7N8XIS1_9TELE</name>
<evidence type="ECO:0000256" key="3">
    <source>
        <dbReference type="ARBA" id="ARBA00022574"/>
    </source>
</evidence>
<feature type="compositionally biased region" description="Basic and acidic residues" evidence="11">
    <location>
        <begin position="66"/>
        <end position="89"/>
    </location>
</feature>
<dbReference type="PROSITE" id="PS50082">
    <property type="entry name" value="WD_REPEATS_2"/>
    <property type="match status" value="3"/>
</dbReference>
<dbReference type="GeneTree" id="ENSGT00950000183104"/>
<evidence type="ECO:0000256" key="11">
    <source>
        <dbReference type="SAM" id="MobiDB-lite"/>
    </source>
</evidence>
<evidence type="ECO:0000259" key="12">
    <source>
        <dbReference type="Pfam" id="PF24807"/>
    </source>
</evidence>
<dbReference type="PANTHER" id="PTHR19918:SF1">
    <property type="entry name" value="FIZZY-RELATED PROTEIN HOMOLOG"/>
    <property type="match status" value="1"/>
</dbReference>
<evidence type="ECO:0000256" key="2">
    <source>
        <dbReference type="ARBA" id="ARBA00006445"/>
    </source>
</evidence>
<dbReference type="PANTHER" id="PTHR19918">
    <property type="entry name" value="CELL DIVISION CYCLE 20 CDC20 FIZZY -RELATED"/>
    <property type="match status" value="1"/>
</dbReference>
<dbReference type="AlphaFoldDB" id="A0A7N8XIS1"/>
<feature type="repeat" description="WD" evidence="10">
    <location>
        <begin position="139"/>
        <end position="180"/>
    </location>
</feature>
<protein>
    <recommendedName>
        <fullName evidence="8">Fizzy-related protein homolog</fullName>
    </recommendedName>
    <alternativeName>
        <fullName evidence="9">Cdh1/Hct1 homolog</fullName>
    </alternativeName>
</protein>
<evidence type="ECO:0000256" key="8">
    <source>
        <dbReference type="ARBA" id="ARBA00073600"/>
    </source>
</evidence>
<dbReference type="GO" id="GO:1905786">
    <property type="term" value="P:positive regulation of anaphase-promoting complex-dependent catabolic process"/>
    <property type="evidence" value="ECO:0007669"/>
    <property type="project" value="TreeGrafter"/>
</dbReference>
<comment type="pathway">
    <text evidence="1">Protein modification; protein ubiquitination.</text>
</comment>
<keyword evidence="7" id="KW-0131">Cell cycle</keyword>
<evidence type="ECO:0000256" key="10">
    <source>
        <dbReference type="PROSITE-ProRule" id="PRU00221"/>
    </source>
</evidence>
<dbReference type="InterPro" id="IPR036322">
    <property type="entry name" value="WD40_repeat_dom_sf"/>
</dbReference>
<evidence type="ECO:0000256" key="6">
    <source>
        <dbReference type="ARBA" id="ARBA00022776"/>
    </source>
</evidence>
<reference evidence="13" key="1">
    <citation type="submission" date="2025-08" db="UniProtKB">
        <authorList>
            <consortium name="Ensembl"/>
        </authorList>
    </citation>
    <scope>IDENTIFICATION</scope>
</reference>
<evidence type="ECO:0000256" key="1">
    <source>
        <dbReference type="ARBA" id="ARBA00004906"/>
    </source>
</evidence>
<dbReference type="Pfam" id="PF24807">
    <property type="entry name" value="WD40_CDC20-Fz"/>
    <property type="match status" value="1"/>
</dbReference>
<reference evidence="13" key="2">
    <citation type="submission" date="2025-09" db="UniProtKB">
        <authorList>
            <consortium name="Ensembl"/>
        </authorList>
    </citation>
    <scope>IDENTIFICATION</scope>
</reference>
<dbReference type="InterPro" id="IPR056150">
    <property type="entry name" value="WD40_CDC20-Fz"/>
</dbReference>
<comment type="similarity">
    <text evidence="2">Belongs to the WD repeat CDC20/Fizzy family.</text>
</comment>
<evidence type="ECO:0000313" key="14">
    <source>
        <dbReference type="Proteomes" id="UP000261640"/>
    </source>
</evidence>
<evidence type="ECO:0000256" key="4">
    <source>
        <dbReference type="ARBA" id="ARBA00022618"/>
    </source>
</evidence>
<proteinExistence type="inferred from homology"/>
<dbReference type="FunFam" id="2.130.10.10:FF:000025">
    <property type="entry name" value="FIZZY-related 2 isoform 1"/>
    <property type="match status" value="1"/>
</dbReference>
<accession>A0A7N8XIS1</accession>
<feature type="repeat" description="WD" evidence="10">
    <location>
        <begin position="353"/>
        <end position="394"/>
    </location>
</feature>
<dbReference type="GO" id="GO:0010997">
    <property type="term" value="F:anaphase-promoting complex binding"/>
    <property type="evidence" value="ECO:0007669"/>
    <property type="project" value="InterPro"/>
</dbReference>
<dbReference type="PROSITE" id="PS00678">
    <property type="entry name" value="WD_REPEATS_1"/>
    <property type="match status" value="1"/>
</dbReference>
<organism evidence="13 14">
    <name type="scientific">Mastacembelus armatus</name>
    <name type="common">zig-zag eel</name>
    <dbReference type="NCBI Taxonomy" id="205130"/>
    <lineage>
        <taxon>Eukaryota</taxon>
        <taxon>Metazoa</taxon>
        <taxon>Chordata</taxon>
        <taxon>Craniata</taxon>
        <taxon>Vertebrata</taxon>
        <taxon>Euteleostomi</taxon>
        <taxon>Actinopterygii</taxon>
        <taxon>Neopterygii</taxon>
        <taxon>Teleostei</taxon>
        <taxon>Neoteleostei</taxon>
        <taxon>Acanthomorphata</taxon>
        <taxon>Anabantaria</taxon>
        <taxon>Synbranchiformes</taxon>
        <taxon>Mastacembelidae</taxon>
        <taxon>Mastacembelus</taxon>
    </lineage>
</organism>
<keyword evidence="5" id="KW-0677">Repeat</keyword>
<keyword evidence="4" id="KW-0132">Cell division</keyword>
<dbReference type="GO" id="GO:1990757">
    <property type="term" value="F:ubiquitin ligase activator activity"/>
    <property type="evidence" value="ECO:0007669"/>
    <property type="project" value="TreeGrafter"/>
</dbReference>
<dbReference type="InterPro" id="IPR019775">
    <property type="entry name" value="WD40_repeat_CS"/>
</dbReference>
<dbReference type="GO" id="GO:0005680">
    <property type="term" value="C:anaphase-promoting complex"/>
    <property type="evidence" value="ECO:0007669"/>
    <property type="project" value="TreeGrafter"/>
</dbReference>
<dbReference type="SUPFAM" id="SSF50978">
    <property type="entry name" value="WD40 repeat-like"/>
    <property type="match status" value="1"/>
</dbReference>
<evidence type="ECO:0000256" key="9">
    <source>
        <dbReference type="ARBA" id="ARBA00081406"/>
    </source>
</evidence>
<sequence>MDPEYEHRLLRQINIQNDNLSPVVSLILSNLQVWTSTGSPLSSPSKLGDRFIPTRAGANWNINFHRINENEKSPTHNRKPKDASSDNTKDGLAYSALLKNELLGAGIEKIQDPQTEDRRLQLSTPEKRSLFNVTRLCDLSVEGDSVTSVGWSERGNLVAVGTHKGYVQIWDAGAGKKLFALEGHTARVGALAWNADQLSSGSRDRMILQRDVRTPPLQSERRLQGHRQEVCGLKWSTDHQLLASGGNDNKLLVWNHSSMSPMQTYTDHLAAVKAIAWSPHQHGLLASGGGTADRCIRFWNTLTSQPLQCMDTGSQVCNLAWSKHANELVSTHGYSQNQILVWKYPALTQVAKLTGHSYRVLYLAMSPDGEAIVTGAGDETLRFWNVFSKTRSTKESVSVLNLFTRIR</sequence>
<dbReference type="GO" id="GO:0031145">
    <property type="term" value="P:anaphase-promoting complex-dependent catabolic process"/>
    <property type="evidence" value="ECO:0007669"/>
    <property type="project" value="TreeGrafter"/>
</dbReference>
<dbReference type="CDD" id="cd00200">
    <property type="entry name" value="WD40"/>
    <property type="match status" value="1"/>
</dbReference>
<feature type="domain" description="CDC20/Fizzy WD40" evidence="12">
    <location>
        <begin position="132"/>
        <end position="384"/>
    </location>
</feature>
<dbReference type="GO" id="GO:0051301">
    <property type="term" value="P:cell division"/>
    <property type="evidence" value="ECO:0007669"/>
    <property type="project" value="UniProtKB-KW"/>
</dbReference>
<keyword evidence="3 10" id="KW-0853">WD repeat</keyword>
<keyword evidence="6" id="KW-0498">Mitosis</keyword>
<evidence type="ECO:0000256" key="5">
    <source>
        <dbReference type="ARBA" id="ARBA00022737"/>
    </source>
</evidence>
<keyword evidence="14" id="KW-1185">Reference proteome</keyword>
<dbReference type="InterPro" id="IPR015943">
    <property type="entry name" value="WD40/YVTN_repeat-like_dom_sf"/>
</dbReference>
<dbReference type="InterPro" id="IPR001680">
    <property type="entry name" value="WD40_rpt"/>
</dbReference>
<dbReference type="Proteomes" id="UP000261640">
    <property type="component" value="Unplaced"/>
</dbReference>
<feature type="region of interest" description="Disordered" evidence="11">
    <location>
        <begin position="65"/>
        <end position="90"/>
    </location>
</feature>
<feature type="repeat" description="WD" evidence="10">
    <location>
        <begin position="223"/>
        <end position="264"/>
    </location>
</feature>
<dbReference type="Ensembl" id="ENSMAMT00000054392.1">
    <property type="protein sequence ID" value="ENSMAMP00000050919.1"/>
    <property type="gene ID" value="ENSMAMG00000004858.2"/>
</dbReference>
<dbReference type="PROSITE" id="PS50294">
    <property type="entry name" value="WD_REPEATS_REGION"/>
    <property type="match status" value="2"/>
</dbReference>
<evidence type="ECO:0000256" key="7">
    <source>
        <dbReference type="ARBA" id="ARBA00023306"/>
    </source>
</evidence>
<dbReference type="Gene3D" id="2.130.10.10">
    <property type="entry name" value="YVTN repeat-like/Quinoprotein amine dehydrogenase"/>
    <property type="match status" value="1"/>
</dbReference>